<proteinExistence type="predicted"/>
<reference evidence="1 2" key="1">
    <citation type="submission" date="2020-04" db="EMBL/GenBank/DDBJ databases">
        <title>Genome sequencing of novel species.</title>
        <authorList>
            <person name="Heo J."/>
            <person name="Kim S.-J."/>
            <person name="Kim J.-S."/>
            <person name="Hong S.-B."/>
            <person name="Kwon S.-W."/>
        </authorList>
    </citation>
    <scope>NUCLEOTIDE SEQUENCE [LARGE SCALE GENOMIC DNA]</scope>
    <source>
        <strain evidence="1 2">CJU-R4</strain>
    </source>
</reference>
<dbReference type="EMBL" id="CP051677">
    <property type="protein sequence ID" value="QJD79575.1"/>
    <property type="molecule type" value="Genomic_DNA"/>
</dbReference>
<sequence>MAKNTTRAQVEGQIARLEQKLIIMKSKADLLSKGITYTEEKLSKLRQQLTT</sequence>
<dbReference type="RefSeq" id="WP_169551539.1">
    <property type="nucleotide sequence ID" value="NZ_CP051677.1"/>
</dbReference>
<keyword evidence="2" id="KW-1185">Reference proteome</keyword>
<dbReference type="AlphaFoldDB" id="A0A7L5DN93"/>
<accession>A0A7L5DN93</accession>
<protein>
    <submittedName>
        <fullName evidence="1">Uncharacterized protein</fullName>
    </submittedName>
</protein>
<dbReference type="Proteomes" id="UP000501128">
    <property type="component" value="Chromosome"/>
</dbReference>
<evidence type="ECO:0000313" key="1">
    <source>
        <dbReference type="EMBL" id="QJD79575.1"/>
    </source>
</evidence>
<evidence type="ECO:0000313" key="2">
    <source>
        <dbReference type="Proteomes" id="UP000501128"/>
    </source>
</evidence>
<organism evidence="1 2">
    <name type="scientific">Spirosoma rhododendri</name>
    <dbReference type="NCBI Taxonomy" id="2728024"/>
    <lineage>
        <taxon>Bacteria</taxon>
        <taxon>Pseudomonadati</taxon>
        <taxon>Bacteroidota</taxon>
        <taxon>Cytophagia</taxon>
        <taxon>Cytophagales</taxon>
        <taxon>Cytophagaceae</taxon>
        <taxon>Spirosoma</taxon>
    </lineage>
</organism>
<name>A0A7L5DN93_9BACT</name>
<gene>
    <name evidence="1" type="ORF">HH216_14990</name>
</gene>
<dbReference type="KEGG" id="srho:HH216_14990"/>